<evidence type="ECO:0000313" key="1">
    <source>
        <dbReference type="EMBL" id="VAW11311.1"/>
    </source>
</evidence>
<gene>
    <name evidence="1" type="ORF">MNBD_BACTEROID03-280</name>
</gene>
<protein>
    <submittedName>
        <fullName evidence="1">Uncharacterized protein</fullName>
    </submittedName>
</protein>
<name>A0A3B0SXX5_9ZZZZ</name>
<proteinExistence type="predicted"/>
<sequence>MKKRIILMAFTCLFLLSMNKDEMNEKPPIDYPLYPFAIMPPPFLFY</sequence>
<reference evidence="1" key="1">
    <citation type="submission" date="2018-06" db="EMBL/GenBank/DDBJ databases">
        <authorList>
            <person name="Zhirakovskaya E."/>
        </authorList>
    </citation>
    <scope>NUCLEOTIDE SEQUENCE</scope>
</reference>
<organism evidence="1">
    <name type="scientific">hydrothermal vent metagenome</name>
    <dbReference type="NCBI Taxonomy" id="652676"/>
    <lineage>
        <taxon>unclassified sequences</taxon>
        <taxon>metagenomes</taxon>
        <taxon>ecological metagenomes</taxon>
    </lineage>
</organism>
<dbReference type="AlphaFoldDB" id="A0A3B0SXX5"/>
<accession>A0A3B0SXX5</accession>
<dbReference type="EMBL" id="UOEL01000058">
    <property type="protein sequence ID" value="VAW11311.1"/>
    <property type="molecule type" value="Genomic_DNA"/>
</dbReference>